<feature type="transmembrane region" description="Helical" evidence="5">
    <location>
        <begin position="53"/>
        <end position="78"/>
    </location>
</feature>
<proteinExistence type="predicted"/>
<dbReference type="Pfam" id="PF00654">
    <property type="entry name" value="Voltage_CLC"/>
    <property type="match status" value="1"/>
</dbReference>
<dbReference type="GO" id="GO:0016020">
    <property type="term" value="C:membrane"/>
    <property type="evidence" value="ECO:0007669"/>
    <property type="project" value="UniProtKB-SubCell"/>
</dbReference>
<feature type="transmembrane region" description="Helical" evidence="5">
    <location>
        <begin position="194"/>
        <end position="213"/>
    </location>
</feature>
<evidence type="ECO:0000256" key="1">
    <source>
        <dbReference type="ARBA" id="ARBA00004141"/>
    </source>
</evidence>
<dbReference type="InterPro" id="IPR050368">
    <property type="entry name" value="ClC-type_chloride_channel"/>
</dbReference>
<dbReference type="Gene3D" id="1.10.3080.10">
    <property type="entry name" value="Clc chloride channel"/>
    <property type="match status" value="1"/>
</dbReference>
<protein>
    <recommendedName>
        <fullName evidence="8">Chloride channel protein</fullName>
    </recommendedName>
</protein>
<keyword evidence="2 5" id="KW-0812">Transmembrane</keyword>
<name>A0ABD3MZX7_9STRA</name>
<dbReference type="EMBL" id="JALLAZ020001674">
    <property type="protein sequence ID" value="KAL3768563.1"/>
    <property type="molecule type" value="Genomic_DNA"/>
</dbReference>
<reference evidence="6 7" key="1">
    <citation type="submission" date="2024-10" db="EMBL/GenBank/DDBJ databases">
        <title>Updated reference genomes for cyclostephanoid diatoms.</title>
        <authorList>
            <person name="Roberts W.R."/>
            <person name="Alverson A.J."/>
        </authorList>
    </citation>
    <scope>NUCLEOTIDE SEQUENCE [LARGE SCALE GENOMIC DNA]</scope>
    <source>
        <strain evidence="6 7">AJA276-08</strain>
    </source>
</reference>
<keyword evidence="7" id="KW-1185">Reference proteome</keyword>
<gene>
    <name evidence="6" type="ORF">ACHAW5_004974</name>
</gene>
<dbReference type="PANTHER" id="PTHR43427">
    <property type="entry name" value="CHLORIDE CHANNEL PROTEIN CLC-E"/>
    <property type="match status" value="1"/>
</dbReference>
<feature type="transmembrane region" description="Helical" evidence="5">
    <location>
        <begin position="434"/>
        <end position="462"/>
    </location>
</feature>
<sequence length="480" mass="49371">MAVGVVASLVGYLYSKCMKAGFKLLWRTIPSAIFGSGGSGSGLGNLLNRHPAAYIPTVVTLGGGLVATLSTLCFPTLFSAHDYVHILSEEDGANMDRFPSAKDHLLPVLLLCCLTSVSGFSLGPEAPMVAAGGLVGVSGARMYLRSKDTSSSSVEETLAYAGAAGTLTGFMNVPLAGPIFAMEMTSRRAGITPSAARSWGAAVAASLAGMAFVRGALTPNLNVGGHFLYGARAAVGAVTGGETILASLACGVGGAIVGTLFHKTLKFSKSVMWPAKSAAPLSNGEKFSTIGKKMLVALAVGMLSMFYPQTMFWGEGSLQCMVDGQCTPFSATPHGIPLMMTQLASVNPNQPFSSGLTALRVGTAKFVAIALASAGKFPGGVIFPLLSNGAMLSHAFISALRPMIPSTTSSLVVPLMTMSFMAATLTSITRTPLATVLILALTASGMTPLSALLPGVLMASYVSVWVSERLSSGSFFDYSN</sequence>
<dbReference type="CDD" id="cd00400">
    <property type="entry name" value="Voltage_gated_ClC"/>
    <property type="match status" value="1"/>
</dbReference>
<keyword evidence="3 5" id="KW-1133">Transmembrane helix</keyword>
<dbReference type="Proteomes" id="UP001530315">
    <property type="component" value="Unassembled WGS sequence"/>
</dbReference>
<feature type="transmembrane region" description="Helical" evidence="5">
    <location>
        <begin position="158"/>
        <end position="182"/>
    </location>
</feature>
<feature type="transmembrane region" description="Helical" evidence="5">
    <location>
        <begin position="411"/>
        <end position="428"/>
    </location>
</feature>
<dbReference type="AlphaFoldDB" id="A0ABD3MZX7"/>
<keyword evidence="4 5" id="KW-0472">Membrane</keyword>
<evidence type="ECO:0008006" key="8">
    <source>
        <dbReference type="Google" id="ProtNLM"/>
    </source>
</evidence>
<evidence type="ECO:0000256" key="5">
    <source>
        <dbReference type="SAM" id="Phobius"/>
    </source>
</evidence>
<feature type="transmembrane region" description="Helical" evidence="5">
    <location>
        <begin position="105"/>
        <end position="123"/>
    </location>
</feature>
<accession>A0ABD3MZX7</accession>
<comment type="subcellular location">
    <subcellularLocation>
        <location evidence="1">Membrane</location>
        <topology evidence="1">Multi-pass membrane protein</topology>
    </subcellularLocation>
</comment>
<organism evidence="6 7">
    <name type="scientific">Stephanodiscus triporus</name>
    <dbReference type="NCBI Taxonomy" id="2934178"/>
    <lineage>
        <taxon>Eukaryota</taxon>
        <taxon>Sar</taxon>
        <taxon>Stramenopiles</taxon>
        <taxon>Ochrophyta</taxon>
        <taxon>Bacillariophyta</taxon>
        <taxon>Coscinodiscophyceae</taxon>
        <taxon>Thalassiosirophycidae</taxon>
        <taxon>Stephanodiscales</taxon>
        <taxon>Stephanodiscaceae</taxon>
        <taxon>Stephanodiscus</taxon>
    </lineage>
</organism>
<evidence type="ECO:0000256" key="2">
    <source>
        <dbReference type="ARBA" id="ARBA00022692"/>
    </source>
</evidence>
<dbReference type="InterPro" id="IPR001807">
    <property type="entry name" value="ClC"/>
</dbReference>
<dbReference type="SUPFAM" id="SSF81340">
    <property type="entry name" value="Clc chloride channel"/>
    <property type="match status" value="1"/>
</dbReference>
<comment type="caution">
    <text evidence="6">The sequence shown here is derived from an EMBL/GenBank/DDBJ whole genome shotgun (WGS) entry which is preliminary data.</text>
</comment>
<evidence type="ECO:0000313" key="7">
    <source>
        <dbReference type="Proteomes" id="UP001530315"/>
    </source>
</evidence>
<evidence type="ECO:0000256" key="3">
    <source>
        <dbReference type="ARBA" id="ARBA00022989"/>
    </source>
</evidence>
<dbReference type="InterPro" id="IPR014743">
    <property type="entry name" value="Cl-channel_core"/>
</dbReference>
<feature type="transmembrane region" description="Helical" evidence="5">
    <location>
        <begin position="233"/>
        <end position="261"/>
    </location>
</feature>
<evidence type="ECO:0000256" key="4">
    <source>
        <dbReference type="ARBA" id="ARBA00023136"/>
    </source>
</evidence>
<evidence type="ECO:0000313" key="6">
    <source>
        <dbReference type="EMBL" id="KAL3768563.1"/>
    </source>
</evidence>